<dbReference type="InterPro" id="IPR045237">
    <property type="entry name" value="COPS7/eIF3m"/>
</dbReference>
<comment type="subcellular location">
    <subcellularLocation>
        <location evidence="5">Cytoplasm</location>
    </subcellularLocation>
</comment>
<evidence type="ECO:0000256" key="5">
    <source>
        <dbReference type="HAMAP-Rule" id="MF_03012"/>
    </source>
</evidence>
<dbReference type="EMBL" id="JAKELL010000035">
    <property type="protein sequence ID" value="KAH8989688.1"/>
    <property type="molecule type" value="Genomic_DNA"/>
</dbReference>
<feature type="domain" description="PCI" evidence="6">
    <location>
        <begin position="196"/>
        <end position="365"/>
    </location>
</feature>
<comment type="similarity">
    <text evidence="1">Belongs to the CSN7/EIF3M family. CSN7 subfamily.</text>
</comment>
<evidence type="ECO:0000256" key="1">
    <source>
        <dbReference type="ARBA" id="ARBA00008482"/>
    </source>
</evidence>
<dbReference type="SMART" id="SM00088">
    <property type="entry name" value="PINT"/>
    <property type="match status" value="1"/>
</dbReference>
<organism evidence="7 8">
    <name type="scientific">Lactarius akahatsu</name>
    <dbReference type="NCBI Taxonomy" id="416441"/>
    <lineage>
        <taxon>Eukaryota</taxon>
        <taxon>Fungi</taxon>
        <taxon>Dikarya</taxon>
        <taxon>Basidiomycota</taxon>
        <taxon>Agaricomycotina</taxon>
        <taxon>Agaricomycetes</taxon>
        <taxon>Russulales</taxon>
        <taxon>Russulaceae</taxon>
        <taxon>Lactarius</taxon>
    </lineage>
</organism>
<dbReference type="PANTHER" id="PTHR15350">
    <property type="entry name" value="COP9 SIGNALOSOME COMPLEX SUBUNIT 7/DENDRITIC CELL PROTEIN GA17"/>
    <property type="match status" value="1"/>
</dbReference>
<dbReference type="GO" id="GO:0033290">
    <property type="term" value="C:eukaryotic 48S preinitiation complex"/>
    <property type="evidence" value="ECO:0007669"/>
    <property type="project" value="UniProtKB-UniRule"/>
</dbReference>
<dbReference type="InterPro" id="IPR027528">
    <property type="entry name" value="eIF3m"/>
</dbReference>
<dbReference type="Proteomes" id="UP001201163">
    <property type="component" value="Unassembled WGS sequence"/>
</dbReference>
<keyword evidence="8" id="KW-1185">Reference proteome</keyword>
<evidence type="ECO:0000259" key="6">
    <source>
        <dbReference type="PROSITE" id="PS50250"/>
    </source>
</evidence>
<gene>
    <name evidence="7" type="ORF">EDB92DRAFT_1935456</name>
</gene>
<dbReference type="HAMAP" id="MF_03012">
    <property type="entry name" value="eIF3m"/>
    <property type="match status" value="1"/>
</dbReference>
<keyword evidence="4 5" id="KW-0648">Protein biosynthesis</keyword>
<keyword evidence="2 5" id="KW-0963">Cytoplasm</keyword>
<dbReference type="PROSITE" id="PS50250">
    <property type="entry name" value="PCI"/>
    <property type="match status" value="1"/>
</dbReference>
<dbReference type="GO" id="GO:0001732">
    <property type="term" value="P:formation of cytoplasmic translation initiation complex"/>
    <property type="evidence" value="ECO:0007669"/>
    <property type="project" value="UniProtKB-UniRule"/>
</dbReference>
<dbReference type="PANTHER" id="PTHR15350:SF2">
    <property type="entry name" value="EUKARYOTIC TRANSLATION INITIATION FACTOR 3 SUBUNIT M"/>
    <property type="match status" value="1"/>
</dbReference>
<dbReference type="Pfam" id="PF18005">
    <property type="entry name" value="eIF3m_C_helix"/>
    <property type="match status" value="1"/>
</dbReference>
<dbReference type="GO" id="GO:0071541">
    <property type="term" value="C:eukaryotic translation initiation factor 3 complex, eIF3m"/>
    <property type="evidence" value="ECO:0007669"/>
    <property type="project" value="UniProtKB-UniRule"/>
</dbReference>
<evidence type="ECO:0000256" key="3">
    <source>
        <dbReference type="ARBA" id="ARBA00022540"/>
    </source>
</evidence>
<evidence type="ECO:0000313" key="7">
    <source>
        <dbReference type="EMBL" id="KAH8989688.1"/>
    </source>
</evidence>
<comment type="subunit">
    <text evidence="5">Component of the eukaryotic translation initiation factor 3 (eIF-3) complex.</text>
</comment>
<dbReference type="Pfam" id="PF01399">
    <property type="entry name" value="PCI"/>
    <property type="match status" value="1"/>
</dbReference>
<evidence type="ECO:0000256" key="4">
    <source>
        <dbReference type="ARBA" id="ARBA00022917"/>
    </source>
</evidence>
<name>A0AAD4Q777_9AGAM</name>
<proteinExistence type="inferred from homology"/>
<keyword evidence="3 5" id="KW-0396">Initiation factor</keyword>
<comment type="caution">
    <text evidence="7">The sequence shown here is derived from an EMBL/GenBank/DDBJ whole genome shotgun (WGS) entry which is preliminary data.</text>
</comment>
<dbReference type="GO" id="GO:0003743">
    <property type="term" value="F:translation initiation factor activity"/>
    <property type="evidence" value="ECO:0007669"/>
    <property type="project" value="UniProtKB-UniRule"/>
</dbReference>
<dbReference type="InterPro" id="IPR040750">
    <property type="entry name" value="eIF3m_C_helix"/>
</dbReference>
<dbReference type="GO" id="GO:0016282">
    <property type="term" value="C:eukaryotic 43S preinitiation complex"/>
    <property type="evidence" value="ECO:0007669"/>
    <property type="project" value="UniProtKB-UniRule"/>
</dbReference>
<comment type="function">
    <text evidence="5">Component of the eukaryotic translation initiation factor 3 (eIF-3) complex, which is involved in protein synthesis of a specialized repertoire of mRNAs and, together with other initiation factors, stimulates binding of mRNA and methionyl-tRNAi to the 40S ribosome. The eIF-3 complex specifically targets and initiates translation of a subset of mRNAs involved in cell proliferation.</text>
</comment>
<protein>
    <recommendedName>
        <fullName evidence="5">Eukaryotic translation initiation factor 3 subunit M</fullName>
        <shortName evidence="5">eIF3m</shortName>
    </recommendedName>
</protein>
<evidence type="ECO:0000256" key="2">
    <source>
        <dbReference type="ARBA" id="ARBA00022490"/>
    </source>
</evidence>
<reference evidence="7" key="1">
    <citation type="submission" date="2022-01" db="EMBL/GenBank/DDBJ databases">
        <title>Comparative genomics reveals a dynamic genome evolution in the ectomycorrhizal milk-cap (Lactarius) mushrooms.</title>
        <authorList>
            <consortium name="DOE Joint Genome Institute"/>
            <person name="Lebreton A."/>
            <person name="Tang N."/>
            <person name="Kuo A."/>
            <person name="LaButti K."/>
            <person name="Drula E."/>
            <person name="Barry K."/>
            <person name="Clum A."/>
            <person name="Lipzen A."/>
            <person name="Mousain D."/>
            <person name="Ng V."/>
            <person name="Wang R."/>
            <person name="Wang X."/>
            <person name="Dai Y."/>
            <person name="Henrissat B."/>
            <person name="Grigoriev I.V."/>
            <person name="Guerin-Laguette A."/>
            <person name="Yu F."/>
            <person name="Martin F.M."/>
        </authorList>
    </citation>
    <scope>NUCLEOTIDE SEQUENCE</scope>
    <source>
        <strain evidence="7">QP</strain>
    </source>
</reference>
<accession>A0AAD4Q777</accession>
<dbReference type="AlphaFoldDB" id="A0AAD4Q777"/>
<sequence length="431" mass="47304">MAKTDAIAIFAEGTFEDQIAELAGYISQGRPEPERAPYVQSIRQKLEVEEGQKPPSDDASRRREVFSVVFGDVKGLGEGTDREIEGFFNLLYAHLLNLWPIDSPETKKHVTDLLPIVTSASAEPAIKYRILTNFFNTLPRQSALRLPVYNALLDLASSNDELHVLQVSRTDVEQWIKEWEITPSEKSTFLERLVEVFSKAGQRVTAYHYKLAHLRSLDPASQATQLVALDAIATALSDPTIFDFDPLFKLDAVLAVKAHPLFALLRVFLSGGPDDLHAWQNAHASTAGEFSLDAAQLERKIRLLALADLGFQNIGQDVPYAQVASALQVPATQVERWVIDAIRAGLLTAKLAQPAQTLRVTRAAARVFGQQEWALLVKRLTGWRAGLAGVLDVVATARRRNEIVTAAVAPAEKQSETPAETDAAAVVEATA</sequence>
<dbReference type="InterPro" id="IPR000717">
    <property type="entry name" value="PCI_dom"/>
</dbReference>
<evidence type="ECO:0000313" key="8">
    <source>
        <dbReference type="Proteomes" id="UP001201163"/>
    </source>
</evidence>
<comment type="similarity">
    <text evidence="5">Belongs to the eIF-3 subunit M family.</text>
</comment>